<feature type="domain" description="PAC" evidence="22">
    <location>
        <begin position="390"/>
        <end position="442"/>
    </location>
</feature>
<dbReference type="PANTHER" id="PTHR45339">
    <property type="entry name" value="HYBRID SIGNAL TRANSDUCTION HISTIDINE KINASE J"/>
    <property type="match status" value="1"/>
</dbReference>
<dbReference type="SMART" id="SM00388">
    <property type="entry name" value="HisKA"/>
    <property type="match status" value="1"/>
</dbReference>
<protein>
    <recommendedName>
        <fullName evidence="17">Virulence sensor protein BvgS</fullName>
        <ecNumber evidence="3">2.7.13.3</ecNumber>
    </recommendedName>
</protein>
<dbReference type="AlphaFoldDB" id="D9SJS7"/>
<dbReference type="InterPro" id="IPR013655">
    <property type="entry name" value="PAS_fold_3"/>
</dbReference>
<evidence type="ECO:0000256" key="16">
    <source>
        <dbReference type="ARBA" id="ARBA00058004"/>
    </source>
</evidence>
<dbReference type="EC" id="2.7.13.3" evidence="3"/>
<dbReference type="InterPro" id="IPR004358">
    <property type="entry name" value="Sig_transdc_His_kin-like_C"/>
</dbReference>
<dbReference type="InterPro" id="IPR003594">
    <property type="entry name" value="HATPase_dom"/>
</dbReference>
<dbReference type="Pfam" id="PF00072">
    <property type="entry name" value="Response_reg"/>
    <property type="match status" value="1"/>
</dbReference>
<dbReference type="eggNOG" id="COG2205">
    <property type="taxonomic scope" value="Bacteria"/>
</dbReference>
<name>D9SJS7_GALCS</name>
<dbReference type="SUPFAM" id="SSF55785">
    <property type="entry name" value="PYP-like sensor domain (PAS domain)"/>
    <property type="match status" value="2"/>
</dbReference>
<dbReference type="PROSITE" id="PS50113">
    <property type="entry name" value="PAC"/>
    <property type="match status" value="1"/>
</dbReference>
<dbReference type="PROSITE" id="PS50109">
    <property type="entry name" value="HIS_KIN"/>
    <property type="match status" value="1"/>
</dbReference>
<dbReference type="FunFam" id="3.30.565.10:FF:000010">
    <property type="entry name" value="Sensor histidine kinase RcsC"/>
    <property type="match status" value="1"/>
</dbReference>
<feature type="domain" description="Histidine kinase" evidence="19">
    <location>
        <begin position="460"/>
        <end position="681"/>
    </location>
</feature>
<dbReference type="Pfam" id="PF01590">
    <property type="entry name" value="GAF"/>
    <property type="match status" value="1"/>
</dbReference>
<evidence type="ECO:0000256" key="18">
    <source>
        <dbReference type="PROSITE-ProRule" id="PRU00169"/>
    </source>
</evidence>
<evidence type="ECO:0000256" key="10">
    <source>
        <dbReference type="ARBA" id="ARBA00022741"/>
    </source>
</evidence>
<dbReference type="InterPro" id="IPR003018">
    <property type="entry name" value="GAF"/>
</dbReference>
<evidence type="ECO:0000313" key="24">
    <source>
        <dbReference type="Proteomes" id="UP000001235"/>
    </source>
</evidence>
<dbReference type="Pfam" id="PF00512">
    <property type="entry name" value="HisKA"/>
    <property type="match status" value="1"/>
</dbReference>
<dbReference type="Gene3D" id="3.30.450.40">
    <property type="match status" value="1"/>
</dbReference>
<dbReference type="eggNOG" id="COG2202">
    <property type="taxonomic scope" value="Bacteria"/>
</dbReference>
<evidence type="ECO:0000256" key="8">
    <source>
        <dbReference type="ARBA" id="ARBA00022692"/>
    </source>
</evidence>
<keyword evidence="24" id="KW-1185">Reference proteome</keyword>
<feature type="domain" description="Response regulatory" evidence="20">
    <location>
        <begin position="710"/>
        <end position="826"/>
    </location>
</feature>
<dbReference type="GO" id="GO:0005524">
    <property type="term" value="F:ATP binding"/>
    <property type="evidence" value="ECO:0007669"/>
    <property type="project" value="UniProtKB-KW"/>
</dbReference>
<dbReference type="RefSeq" id="WP_013292369.1">
    <property type="nucleotide sequence ID" value="NC_014394.1"/>
</dbReference>
<accession>D9SJS7</accession>
<keyword evidence="7" id="KW-0808">Transferase</keyword>
<dbReference type="SMART" id="SM00086">
    <property type="entry name" value="PAC"/>
    <property type="match status" value="2"/>
</dbReference>
<dbReference type="GO" id="GO:0005886">
    <property type="term" value="C:plasma membrane"/>
    <property type="evidence" value="ECO:0007669"/>
    <property type="project" value="UniProtKB-SubCell"/>
</dbReference>
<dbReference type="Gene3D" id="1.10.287.130">
    <property type="match status" value="1"/>
</dbReference>
<dbReference type="STRING" id="395494.Galf_0382"/>
<dbReference type="SUPFAM" id="SSF52172">
    <property type="entry name" value="CheY-like"/>
    <property type="match status" value="1"/>
</dbReference>
<evidence type="ECO:0000256" key="17">
    <source>
        <dbReference type="ARBA" id="ARBA00070152"/>
    </source>
</evidence>
<evidence type="ECO:0000256" key="12">
    <source>
        <dbReference type="ARBA" id="ARBA00022840"/>
    </source>
</evidence>
<feature type="modified residue" description="4-aspartylphosphate" evidence="18">
    <location>
        <position position="759"/>
    </location>
</feature>
<keyword evidence="8" id="KW-0812">Transmembrane</keyword>
<evidence type="ECO:0000259" key="20">
    <source>
        <dbReference type="PROSITE" id="PS50110"/>
    </source>
</evidence>
<evidence type="ECO:0000256" key="4">
    <source>
        <dbReference type="ARBA" id="ARBA00022475"/>
    </source>
</evidence>
<dbReference type="InterPro" id="IPR036097">
    <property type="entry name" value="HisK_dim/P_sf"/>
</dbReference>
<dbReference type="HOGENOM" id="CLU_000445_114_44_4"/>
<dbReference type="PANTHER" id="PTHR45339:SF3">
    <property type="entry name" value="HISTIDINE KINASE"/>
    <property type="match status" value="1"/>
</dbReference>
<dbReference type="SMART" id="SM00448">
    <property type="entry name" value="REC"/>
    <property type="match status" value="1"/>
</dbReference>
<dbReference type="SUPFAM" id="SSF55874">
    <property type="entry name" value="ATPase domain of HSP90 chaperone/DNA topoisomerase II/histidine kinase"/>
    <property type="match status" value="1"/>
</dbReference>
<dbReference type="InterPro" id="IPR001789">
    <property type="entry name" value="Sig_transdc_resp-reg_receiver"/>
</dbReference>
<dbReference type="Pfam" id="PF02518">
    <property type="entry name" value="HATPase_c"/>
    <property type="match status" value="1"/>
</dbReference>
<dbReference type="CDD" id="cd16922">
    <property type="entry name" value="HATPase_EvgS-ArcB-TorS-like"/>
    <property type="match status" value="1"/>
</dbReference>
<evidence type="ECO:0000256" key="11">
    <source>
        <dbReference type="ARBA" id="ARBA00022777"/>
    </source>
</evidence>
<dbReference type="InterPro" id="IPR029016">
    <property type="entry name" value="GAF-like_dom_sf"/>
</dbReference>
<dbReference type="InterPro" id="IPR035965">
    <property type="entry name" value="PAS-like_dom_sf"/>
</dbReference>
<keyword evidence="14" id="KW-0902">Two-component regulatory system</keyword>
<evidence type="ECO:0000256" key="1">
    <source>
        <dbReference type="ARBA" id="ARBA00000085"/>
    </source>
</evidence>
<feature type="domain" description="PAS" evidence="21">
    <location>
        <begin position="315"/>
        <end position="387"/>
    </location>
</feature>
<dbReference type="InterPro" id="IPR000700">
    <property type="entry name" value="PAS-assoc_C"/>
</dbReference>
<dbReference type="KEGG" id="gca:Galf_0382"/>
<keyword evidence="5" id="KW-0997">Cell inner membrane</keyword>
<sequence>MKIAPLPKDEQARMAALLDYEVLDTELDSALDSMVQLASYICQTPIAAISLIDEHRQWFKASTGLDAKETSRDVAFCAHTILENETMIIENAQLDERFFDNPLVVSAPEIRFYAGVPLAAPEGQHIGTLCVIDRVPRVLSPEQINAIKILANNIMAHLNLNLSHRMSRQHVDSLNLKNAQLQTSQNLLTKLSHQLPGMLFQFRLFPDGNVSMPYASDGIFEIFELPAVQIKEDASLLFTRVHPEDYEILMASIHESARTQQPWRLEYRVMLPMRGLRWLEGQSRPEKLSDGSVIWHGYLSDVTERHQAAVSLHEVSERLALATQAGGVGVWDWDVVNNALTWDDQMFALYGLHRDQFVGAAEAWSSAILPEDTAQAQACMHNALANKQHYDTEFRVRWPDGSIHNIRALASVKFDSAGKPLRMTGTNWDITELKQSQQALQRAKEVAESLAQSKSEFLANMSHEIRTPMNAVIGLSELALDSTDPAEKQSHLQQINDSSRSLMGILNDILDLSKIEAHQLSVEKIQFNLTELLDSIQRIFTLSAAGCDIEFNVVRDADIHQLLLGDPLRLRQILTNLLGNAFKFTQKGRVTLNVSKIENTTDSTTLRFSVKDNGIGMSDGQVSTLFQPFSQADSSISRRFGGTGLGLTISRNLAQLMGGDIKVESQAGAGSTFSVELTFSKVQVSDPQRRQSDKAPPELREIAHALRGKHVLLTEDNRINQLVASKMLEKIGLLVDIANNGEEAIQRLQEKTYDIVLMDIQMPVMDGLEATRLIRQDTRFINLPIVAMSAGVTLDEKSACDKAGMTGFVAKPINSSELINKLIELCFPYISDGI</sequence>
<dbReference type="SUPFAM" id="SSF55781">
    <property type="entry name" value="GAF domain-like"/>
    <property type="match status" value="1"/>
</dbReference>
<comment type="function">
    <text evidence="16">Member of the two-component regulatory system BvgS/BvgA. Phosphorylates BvgA via a four-step phosphorelay in response to environmental signals.</text>
</comment>
<dbReference type="eggNOG" id="COG2203">
    <property type="taxonomic scope" value="Bacteria"/>
</dbReference>
<evidence type="ECO:0000256" key="6">
    <source>
        <dbReference type="ARBA" id="ARBA00022553"/>
    </source>
</evidence>
<evidence type="ECO:0000313" key="23">
    <source>
        <dbReference type="EMBL" id="ADL54426.1"/>
    </source>
</evidence>
<dbReference type="CDD" id="cd00082">
    <property type="entry name" value="HisKA"/>
    <property type="match status" value="1"/>
</dbReference>
<dbReference type="SMART" id="SM00387">
    <property type="entry name" value="HATPase_c"/>
    <property type="match status" value="1"/>
</dbReference>
<dbReference type="SUPFAM" id="SSF47384">
    <property type="entry name" value="Homodimeric domain of signal transducing histidine kinase"/>
    <property type="match status" value="1"/>
</dbReference>
<proteinExistence type="predicted"/>
<dbReference type="Gene3D" id="3.30.565.10">
    <property type="entry name" value="Histidine kinase-like ATPase, C-terminal domain"/>
    <property type="match status" value="1"/>
</dbReference>
<evidence type="ECO:0000259" key="19">
    <source>
        <dbReference type="PROSITE" id="PS50109"/>
    </source>
</evidence>
<keyword evidence="10" id="KW-0547">Nucleotide-binding</keyword>
<evidence type="ECO:0000256" key="9">
    <source>
        <dbReference type="ARBA" id="ARBA00022737"/>
    </source>
</evidence>
<keyword evidence="6 18" id="KW-0597">Phosphoprotein</keyword>
<dbReference type="SMART" id="SM00065">
    <property type="entry name" value="GAF"/>
    <property type="match status" value="1"/>
</dbReference>
<dbReference type="PROSITE" id="PS50110">
    <property type="entry name" value="RESPONSE_REGULATORY"/>
    <property type="match status" value="1"/>
</dbReference>
<keyword evidence="13" id="KW-1133">Transmembrane helix</keyword>
<keyword evidence="4" id="KW-1003">Cell membrane</keyword>
<evidence type="ECO:0000259" key="22">
    <source>
        <dbReference type="PROSITE" id="PS50113"/>
    </source>
</evidence>
<dbReference type="Proteomes" id="UP000001235">
    <property type="component" value="Chromosome"/>
</dbReference>
<dbReference type="InterPro" id="IPR000014">
    <property type="entry name" value="PAS"/>
</dbReference>
<dbReference type="Gene3D" id="3.40.50.2300">
    <property type="match status" value="1"/>
</dbReference>
<evidence type="ECO:0000256" key="3">
    <source>
        <dbReference type="ARBA" id="ARBA00012438"/>
    </source>
</evidence>
<evidence type="ECO:0000256" key="13">
    <source>
        <dbReference type="ARBA" id="ARBA00022989"/>
    </source>
</evidence>
<keyword evidence="11 23" id="KW-0418">Kinase</keyword>
<dbReference type="InterPro" id="IPR003661">
    <property type="entry name" value="HisK_dim/P_dom"/>
</dbReference>
<reference evidence="23 24" key="1">
    <citation type="submission" date="2010-08" db="EMBL/GenBank/DDBJ databases">
        <title>Complete sequence of Gallionella capsiferriformans ES-2.</title>
        <authorList>
            <consortium name="US DOE Joint Genome Institute"/>
            <person name="Lucas S."/>
            <person name="Copeland A."/>
            <person name="Lapidus A."/>
            <person name="Cheng J.-F."/>
            <person name="Bruce D."/>
            <person name="Goodwin L."/>
            <person name="Pitluck S."/>
            <person name="Chertkov O."/>
            <person name="Davenport K.W."/>
            <person name="Detter J.C."/>
            <person name="Han C."/>
            <person name="Tapia R."/>
            <person name="Land M."/>
            <person name="Hauser L."/>
            <person name="Chang Y.-J."/>
            <person name="Jeffries C."/>
            <person name="Kyrpides N."/>
            <person name="Ivanova N."/>
            <person name="Mikhailova N."/>
            <person name="Shelobolina E.S."/>
            <person name="Picardal F."/>
            <person name="Roden E."/>
            <person name="Emerson D."/>
            <person name="Woyke T."/>
        </authorList>
    </citation>
    <scope>NUCLEOTIDE SEQUENCE [LARGE SCALE GENOMIC DNA]</scope>
    <source>
        <strain evidence="23 24">ES-2</strain>
    </source>
</reference>
<dbReference type="CDD" id="cd00130">
    <property type="entry name" value="PAS"/>
    <property type="match status" value="2"/>
</dbReference>
<dbReference type="Pfam" id="PF08447">
    <property type="entry name" value="PAS_3"/>
    <property type="match status" value="2"/>
</dbReference>
<keyword evidence="15" id="KW-0472">Membrane</keyword>
<dbReference type="Gene3D" id="3.30.450.20">
    <property type="entry name" value="PAS domain"/>
    <property type="match status" value="2"/>
</dbReference>
<dbReference type="FunFam" id="1.10.287.130:FF:000004">
    <property type="entry name" value="Ethylene receptor 1"/>
    <property type="match status" value="1"/>
</dbReference>
<comment type="catalytic activity">
    <reaction evidence="1">
        <text>ATP + protein L-histidine = ADP + protein N-phospho-L-histidine.</text>
        <dbReference type="EC" id="2.7.13.3"/>
    </reaction>
</comment>
<keyword evidence="9" id="KW-0677">Repeat</keyword>
<dbReference type="CDD" id="cd17546">
    <property type="entry name" value="REC_hyHK_CKI1_RcsC-like"/>
    <property type="match status" value="1"/>
</dbReference>
<dbReference type="InterPro" id="IPR011006">
    <property type="entry name" value="CheY-like_superfamily"/>
</dbReference>
<keyword evidence="12" id="KW-0067">ATP-binding</keyword>
<dbReference type="InterPro" id="IPR005467">
    <property type="entry name" value="His_kinase_dom"/>
</dbReference>
<evidence type="ECO:0000256" key="2">
    <source>
        <dbReference type="ARBA" id="ARBA00004429"/>
    </source>
</evidence>
<dbReference type="InterPro" id="IPR036890">
    <property type="entry name" value="HATPase_C_sf"/>
</dbReference>
<comment type="subcellular location">
    <subcellularLocation>
        <location evidence="2">Cell inner membrane</location>
        <topology evidence="2">Multi-pass membrane protein</topology>
    </subcellularLocation>
</comment>
<dbReference type="PRINTS" id="PR00344">
    <property type="entry name" value="BCTRLSENSOR"/>
</dbReference>
<evidence type="ECO:0000256" key="5">
    <source>
        <dbReference type="ARBA" id="ARBA00022519"/>
    </source>
</evidence>
<dbReference type="PROSITE" id="PS50112">
    <property type="entry name" value="PAS"/>
    <property type="match status" value="1"/>
</dbReference>
<dbReference type="GO" id="GO:0000155">
    <property type="term" value="F:phosphorelay sensor kinase activity"/>
    <property type="evidence" value="ECO:0007669"/>
    <property type="project" value="InterPro"/>
</dbReference>
<dbReference type="NCBIfam" id="TIGR00229">
    <property type="entry name" value="sensory_box"/>
    <property type="match status" value="1"/>
</dbReference>
<dbReference type="InterPro" id="IPR001610">
    <property type="entry name" value="PAC"/>
</dbReference>
<evidence type="ECO:0000256" key="7">
    <source>
        <dbReference type="ARBA" id="ARBA00022679"/>
    </source>
</evidence>
<dbReference type="eggNOG" id="COG0784">
    <property type="taxonomic scope" value="Bacteria"/>
</dbReference>
<dbReference type="EMBL" id="CP002159">
    <property type="protein sequence ID" value="ADL54426.1"/>
    <property type="molecule type" value="Genomic_DNA"/>
</dbReference>
<evidence type="ECO:0000259" key="21">
    <source>
        <dbReference type="PROSITE" id="PS50112"/>
    </source>
</evidence>
<gene>
    <name evidence="23" type="ordered locus">Galf_0382</name>
</gene>
<dbReference type="FunFam" id="2.10.70.100:FF:000001">
    <property type="entry name" value="Sensory transduction histidine kinase"/>
    <property type="match status" value="1"/>
</dbReference>
<evidence type="ECO:0000256" key="14">
    <source>
        <dbReference type="ARBA" id="ARBA00023012"/>
    </source>
</evidence>
<evidence type="ECO:0000256" key="15">
    <source>
        <dbReference type="ARBA" id="ARBA00023136"/>
    </source>
</evidence>
<organism evidence="23 24">
    <name type="scientific">Gallionella capsiferriformans (strain ES-2)</name>
    <name type="common">Gallionella ferruginea capsiferriformans (strain ES-2)</name>
    <dbReference type="NCBI Taxonomy" id="395494"/>
    <lineage>
        <taxon>Bacteria</taxon>
        <taxon>Pseudomonadati</taxon>
        <taxon>Pseudomonadota</taxon>
        <taxon>Betaproteobacteria</taxon>
        <taxon>Nitrosomonadales</taxon>
        <taxon>Gallionellaceae</taxon>
        <taxon>Gallionella</taxon>
    </lineage>
</organism>